<evidence type="ECO:0000256" key="1">
    <source>
        <dbReference type="SAM" id="MobiDB-lite"/>
    </source>
</evidence>
<feature type="domain" description="Conjugative transposon TraM C-terminal" evidence="2">
    <location>
        <begin position="187"/>
        <end position="331"/>
    </location>
</feature>
<reference evidence="3 4" key="1">
    <citation type="submission" date="2019-07" db="EMBL/GenBank/DDBJ databases">
        <title>Whole genome shotgun sequence of Chitinophaga cymbidii NBRC 109752.</title>
        <authorList>
            <person name="Hosoyama A."/>
            <person name="Uohara A."/>
            <person name="Ohji S."/>
            <person name="Ichikawa N."/>
        </authorList>
    </citation>
    <scope>NUCLEOTIDE SEQUENCE [LARGE SCALE GENOMIC DNA]</scope>
    <source>
        <strain evidence="3 4">NBRC 109752</strain>
    </source>
</reference>
<dbReference type="AlphaFoldDB" id="A0A512RFS6"/>
<protein>
    <recommendedName>
        <fullName evidence="2">Conjugative transposon TraM C-terminal domain-containing protein</fullName>
    </recommendedName>
</protein>
<dbReference type="Proteomes" id="UP000321436">
    <property type="component" value="Unassembled WGS sequence"/>
</dbReference>
<sequence>MPNPHLKEEKKTKLEAYMDFQADSIHKLGRLKGQNDHQLIDPASNPPDFPDDVPSRTSRTRQLDVQEKRVNEQLSKILEELNDTGKDQLPESEYRSPLQETSPEIVRLEQLMATLQSDTTEDKEMKRLESMLDKIIMINHPATPNRKATDTTASLPVQGHADFHPSISGFYGLKRPPVALTRYKTAIQAVVHEDQTIYNGSTIKLRLAETIYVGQQEIPAGSFIYGTCAISNERLLIDLDKIIHNNSLLSIQLMAYDTDGIAGIYVPGAITRDAAKEGLSRAVQSLSMTTIDPSVAAQATSAGIQSLKSLLSKKVKQMKVTVKAGHKVFLQ</sequence>
<gene>
    <name evidence="3" type="ORF">CCY01nite_07540</name>
</gene>
<evidence type="ECO:0000259" key="2">
    <source>
        <dbReference type="Pfam" id="PF12508"/>
    </source>
</evidence>
<dbReference type="Pfam" id="PF12508">
    <property type="entry name" value="Transposon_TraM"/>
    <property type="match status" value="1"/>
</dbReference>
<evidence type="ECO:0000313" key="3">
    <source>
        <dbReference type="EMBL" id="GEP94494.1"/>
    </source>
</evidence>
<keyword evidence="4" id="KW-1185">Reference proteome</keyword>
<dbReference type="EMBL" id="BKAU01000001">
    <property type="protein sequence ID" value="GEP94494.1"/>
    <property type="molecule type" value="Genomic_DNA"/>
</dbReference>
<feature type="compositionally biased region" description="Basic and acidic residues" evidence="1">
    <location>
        <begin position="80"/>
        <end position="94"/>
    </location>
</feature>
<feature type="region of interest" description="Disordered" evidence="1">
    <location>
        <begin position="80"/>
        <end position="100"/>
    </location>
</feature>
<proteinExistence type="predicted"/>
<feature type="region of interest" description="Disordered" evidence="1">
    <location>
        <begin position="29"/>
        <end position="65"/>
    </location>
</feature>
<dbReference type="InterPro" id="IPR055407">
    <property type="entry name" value="TraM_C"/>
</dbReference>
<name>A0A512RFS6_9BACT</name>
<comment type="caution">
    <text evidence="3">The sequence shown here is derived from an EMBL/GenBank/DDBJ whole genome shotgun (WGS) entry which is preliminary data.</text>
</comment>
<evidence type="ECO:0000313" key="4">
    <source>
        <dbReference type="Proteomes" id="UP000321436"/>
    </source>
</evidence>
<organism evidence="3 4">
    <name type="scientific">Chitinophaga cymbidii</name>
    <dbReference type="NCBI Taxonomy" id="1096750"/>
    <lineage>
        <taxon>Bacteria</taxon>
        <taxon>Pseudomonadati</taxon>
        <taxon>Bacteroidota</taxon>
        <taxon>Chitinophagia</taxon>
        <taxon>Chitinophagales</taxon>
        <taxon>Chitinophagaceae</taxon>
        <taxon>Chitinophaga</taxon>
    </lineage>
</organism>
<accession>A0A512RFS6</accession>